<gene>
    <name evidence="2" type="ORF">D7044_07435</name>
</gene>
<accession>A0A3A9YKX8</accession>
<evidence type="ECO:0000313" key="3">
    <source>
        <dbReference type="Proteomes" id="UP000275865"/>
    </source>
</evidence>
<sequence>MLVLRLCRGLHLWPSAGPGRSPSAGPLPCLPGRAGPGRWPYAGPGRRDPRLPFGPLPRPGRRWPSRRNGDRLAFR</sequence>
<evidence type="ECO:0000313" key="2">
    <source>
        <dbReference type="EMBL" id="RKN34647.1"/>
    </source>
</evidence>
<proteinExistence type="predicted"/>
<comment type="caution">
    <text evidence="2">The sequence shown here is derived from an EMBL/GenBank/DDBJ whole genome shotgun (WGS) entry which is preliminary data.</text>
</comment>
<protein>
    <submittedName>
        <fullName evidence="2">Uncharacterized protein</fullName>
    </submittedName>
</protein>
<dbReference type="Proteomes" id="UP000275865">
    <property type="component" value="Unassembled WGS sequence"/>
</dbReference>
<dbReference type="AlphaFoldDB" id="A0A3A9YKX8"/>
<organism evidence="2 3">
    <name type="scientific">Micromonospora musae</name>
    <dbReference type="NCBI Taxonomy" id="1894970"/>
    <lineage>
        <taxon>Bacteria</taxon>
        <taxon>Bacillati</taxon>
        <taxon>Actinomycetota</taxon>
        <taxon>Actinomycetes</taxon>
        <taxon>Micromonosporales</taxon>
        <taxon>Micromonosporaceae</taxon>
        <taxon>Micromonospora</taxon>
    </lineage>
</organism>
<feature type="region of interest" description="Disordered" evidence="1">
    <location>
        <begin position="15"/>
        <end position="75"/>
    </location>
</feature>
<name>A0A3A9YKX8_9ACTN</name>
<evidence type="ECO:0000256" key="1">
    <source>
        <dbReference type="SAM" id="MobiDB-lite"/>
    </source>
</evidence>
<dbReference type="EMBL" id="RAZT01000003">
    <property type="protein sequence ID" value="RKN34647.1"/>
    <property type="molecule type" value="Genomic_DNA"/>
</dbReference>
<reference evidence="2 3" key="1">
    <citation type="submission" date="2018-09" db="EMBL/GenBank/DDBJ databases">
        <title>Micromonospora sp. nov. MS1-9, isolated from a root of Musa sp.</title>
        <authorList>
            <person name="Kuncharoen N."/>
            <person name="Kudo T."/>
            <person name="Ohkuma M."/>
            <person name="Yuki M."/>
            <person name="Tanasupawat S."/>
        </authorList>
    </citation>
    <scope>NUCLEOTIDE SEQUENCE [LARGE SCALE GENOMIC DNA]</scope>
    <source>
        <strain evidence="2 3">MS1-9</strain>
    </source>
</reference>